<dbReference type="EMBL" id="CACVKT020003474">
    <property type="protein sequence ID" value="CAC5384000.1"/>
    <property type="molecule type" value="Genomic_DNA"/>
</dbReference>
<reference evidence="2 3" key="1">
    <citation type="submission" date="2020-06" db="EMBL/GenBank/DDBJ databases">
        <authorList>
            <person name="Li R."/>
            <person name="Bekaert M."/>
        </authorList>
    </citation>
    <scope>NUCLEOTIDE SEQUENCE [LARGE SCALE GENOMIC DNA]</scope>
    <source>
        <strain evidence="3">wild</strain>
    </source>
</reference>
<name>A0A6J8BLM0_MYTCO</name>
<protein>
    <submittedName>
        <fullName evidence="2">Uncharacterized protein</fullName>
    </submittedName>
</protein>
<proteinExistence type="predicted"/>
<feature type="compositionally biased region" description="Basic and acidic residues" evidence="1">
    <location>
        <begin position="273"/>
        <end position="286"/>
    </location>
</feature>
<sequence>MPSIFVLNSEGTSGISSFDHIHQFDNGWLLCYDNWGEFTIEKLLLADARVFFSRNQYWELQGLCILISGVFIFLEGIPTVFVESSGLGIMESAVILTLNTLVDFHESTEHVARLDTPSSQSLPVRDLRKKMKTKESTLGARPQHHGGIQSDKIAVKTKDTHVFPGNDFDKIKAEALDVLKKKRMVETSKLFLQDLDWAIKIKLATFHTETSESAKRKSAIIDTITAMDRQTSETSDSTKEKSAGIDTITAMDRQMSETSDSTIEKSAAIDTITARDRQTSETSHSIKEISAGIDTITAIDSQALETSDSTKEKSAGIDTITAMERQMSETSDSTKEKSVAIDTITAMDSQTSETSDSTKKNKPVLTLSLQWIVKRQKLQIVQKKNQSPLTLSLLWIDKLQKLLM</sequence>
<evidence type="ECO:0000313" key="3">
    <source>
        <dbReference type="Proteomes" id="UP000507470"/>
    </source>
</evidence>
<feature type="region of interest" description="Disordered" evidence="1">
    <location>
        <begin position="228"/>
        <end position="286"/>
    </location>
</feature>
<organism evidence="2 3">
    <name type="scientific">Mytilus coruscus</name>
    <name type="common">Sea mussel</name>
    <dbReference type="NCBI Taxonomy" id="42192"/>
    <lineage>
        <taxon>Eukaryota</taxon>
        <taxon>Metazoa</taxon>
        <taxon>Spiralia</taxon>
        <taxon>Lophotrochozoa</taxon>
        <taxon>Mollusca</taxon>
        <taxon>Bivalvia</taxon>
        <taxon>Autobranchia</taxon>
        <taxon>Pteriomorphia</taxon>
        <taxon>Mytilida</taxon>
        <taxon>Mytiloidea</taxon>
        <taxon>Mytilidae</taxon>
        <taxon>Mytilinae</taxon>
        <taxon>Mytilus</taxon>
    </lineage>
</organism>
<dbReference type="Proteomes" id="UP000507470">
    <property type="component" value="Unassembled WGS sequence"/>
</dbReference>
<evidence type="ECO:0000256" key="1">
    <source>
        <dbReference type="SAM" id="MobiDB-lite"/>
    </source>
</evidence>
<gene>
    <name evidence="2" type="ORF">MCOR_19686</name>
</gene>
<dbReference type="AlphaFoldDB" id="A0A6J8BLM0"/>
<accession>A0A6J8BLM0</accession>
<dbReference type="OrthoDB" id="786951at2759"/>
<evidence type="ECO:0000313" key="2">
    <source>
        <dbReference type="EMBL" id="CAC5384000.1"/>
    </source>
</evidence>
<keyword evidence="3" id="KW-1185">Reference proteome</keyword>